<dbReference type="GO" id="GO:0030729">
    <property type="term" value="F:acetoacetate-CoA ligase activity"/>
    <property type="evidence" value="ECO:0007669"/>
    <property type="project" value="TreeGrafter"/>
</dbReference>
<dbReference type="Gene3D" id="3.40.50.12780">
    <property type="entry name" value="N-terminal domain of ligase-like"/>
    <property type="match status" value="1"/>
</dbReference>
<comment type="caution">
    <text evidence="2">The sequence shown here is derived from an EMBL/GenBank/DDBJ whole genome shotgun (WGS) entry which is preliminary data.</text>
</comment>
<dbReference type="InterPro" id="IPR042099">
    <property type="entry name" value="ANL_N_sf"/>
</dbReference>
<dbReference type="EMBL" id="RSCE01000003">
    <property type="protein sequence ID" value="RSH84918.1"/>
    <property type="molecule type" value="Genomic_DNA"/>
</dbReference>
<dbReference type="PANTHER" id="PTHR42921">
    <property type="entry name" value="ACETOACETYL-COA SYNTHETASE"/>
    <property type="match status" value="1"/>
</dbReference>
<dbReference type="SUPFAM" id="SSF56801">
    <property type="entry name" value="Acetyl-CoA synthetase-like"/>
    <property type="match status" value="1"/>
</dbReference>
<accession>A0A427Y1B9</accession>
<dbReference type="InterPro" id="IPR000873">
    <property type="entry name" value="AMP-dep_synth/lig_dom"/>
</dbReference>
<dbReference type="STRING" id="105984.A0A427Y1B9"/>
<dbReference type="Proteomes" id="UP000279236">
    <property type="component" value="Unassembled WGS sequence"/>
</dbReference>
<dbReference type="RefSeq" id="XP_028478366.1">
    <property type="nucleotide sequence ID" value="XM_028621914.1"/>
</dbReference>
<feature type="domain" description="AMP-dependent synthetase/ligase" evidence="1">
    <location>
        <begin position="134"/>
        <end position="494"/>
    </location>
</feature>
<dbReference type="GeneID" id="39591006"/>
<dbReference type="Gene3D" id="3.30.300.30">
    <property type="match status" value="1"/>
</dbReference>
<dbReference type="OrthoDB" id="10253869at2759"/>
<reference evidence="2 3" key="1">
    <citation type="submission" date="2018-11" db="EMBL/GenBank/DDBJ databases">
        <title>Genome sequence of Apiotrichum porosum DSM 27194.</title>
        <authorList>
            <person name="Aliyu H."/>
            <person name="Gorte O."/>
            <person name="Ochsenreither K."/>
        </authorList>
    </citation>
    <scope>NUCLEOTIDE SEQUENCE [LARGE SCALE GENOMIC DNA]</scope>
    <source>
        <strain evidence="2 3">DSM 27194</strain>
    </source>
</reference>
<evidence type="ECO:0000313" key="3">
    <source>
        <dbReference type="Proteomes" id="UP000279236"/>
    </source>
</evidence>
<dbReference type="PROSITE" id="PS00455">
    <property type="entry name" value="AMP_BINDING"/>
    <property type="match status" value="1"/>
</dbReference>
<protein>
    <recommendedName>
        <fullName evidence="1">AMP-dependent synthetase/ligase domain-containing protein</fullName>
    </recommendedName>
</protein>
<keyword evidence="3" id="KW-1185">Reference proteome</keyword>
<organism evidence="2 3">
    <name type="scientific">Apiotrichum porosum</name>
    <dbReference type="NCBI Taxonomy" id="105984"/>
    <lineage>
        <taxon>Eukaryota</taxon>
        <taxon>Fungi</taxon>
        <taxon>Dikarya</taxon>
        <taxon>Basidiomycota</taxon>
        <taxon>Agaricomycotina</taxon>
        <taxon>Tremellomycetes</taxon>
        <taxon>Trichosporonales</taxon>
        <taxon>Trichosporonaceae</taxon>
        <taxon>Apiotrichum</taxon>
    </lineage>
</organism>
<name>A0A427Y1B9_9TREE</name>
<dbReference type="InterPro" id="IPR045851">
    <property type="entry name" value="AMP-bd_C_sf"/>
</dbReference>
<gene>
    <name evidence="2" type="ORF">EHS24_006463</name>
</gene>
<proteinExistence type="predicted"/>
<evidence type="ECO:0000313" key="2">
    <source>
        <dbReference type="EMBL" id="RSH84918.1"/>
    </source>
</evidence>
<dbReference type="InterPro" id="IPR020845">
    <property type="entry name" value="AMP-binding_CS"/>
</dbReference>
<dbReference type="PANTHER" id="PTHR42921:SF1">
    <property type="entry name" value="ACETOACETYL-COA SYNTHETASE"/>
    <property type="match status" value="1"/>
</dbReference>
<sequence>MSVKPAELYWSPGDSRPHDDEEAFADVFRKKVNERFGYDLKDWWELHDWSTAKTSEFLDFVWEYLNIVGERGDGPAFVEGIPMDEPQEYFPNARINVAENLLLSHASAMSKTNLAMIATVEPDPKSATPLEPVETGRITYFELYHEVRRAAHALKKMGVKPGDSVVSFSATSCEMLIVFMATVAVGAIFSSTPAEFGVKAVVDRYSIIKPRILFAIDSYRYGGKEHDIGARLHEVVAQLPSVEEVIVLGHLATDRKPSPHALEGFRKGVKATTFQQFMAAGDDAPPQIEFWRGPFSHPIWIVFSSGTTGKPKSIYGPGGGIMLMRKMVMTVHCNVDHRDTYLQFATMGWIVWNLHMIYTATGGTVVAYDGSPFHPTEVMWRVIEKYRVSLLGASPRYIQTLAKNKFKPTKDHDLSCLKQLYTTGAPVTHDVYDFCRDELNGLFVNNAAGGTELGGSALQSTHVLPNYKSELQTPVLGIKLIAAGPNGEELVGQEGLQVFARPFPNMPMYFVDDPGRKRYKETYFGDYSSPPMFNMNDSVIINPVTKGWNVMGRADGVLNPSGVRFGSSELYYILEKDFAADVEDSIAVGQRKDNDERVALFIKTRGDVALSADLVARIKAAIALGLSRRHVPEIIAQCPDVPLTASGKKVEPSVKKLVNGVPLAQINTTGVVNPESYRWYAEWAKQNAPGRARL</sequence>
<dbReference type="AlphaFoldDB" id="A0A427Y1B9"/>
<dbReference type="Pfam" id="PF00501">
    <property type="entry name" value="AMP-binding"/>
    <property type="match status" value="1"/>
</dbReference>
<evidence type="ECO:0000259" key="1">
    <source>
        <dbReference type="Pfam" id="PF00501"/>
    </source>
</evidence>